<feature type="transmembrane region" description="Helical" evidence="1">
    <location>
        <begin position="153"/>
        <end position="173"/>
    </location>
</feature>
<sequence>MNLLHPWRTWHRPLMANVTLMLGLVLVSVAGLLLDDRLLLAESVWVKPLKFGIAFTLYSGTLAWLLTKLRKARRTGWWAGTVFAVAATAEVAGIAVQAARGTFSHFNANVDDPVTVAMTQLFTYGVAGLLITQLVIAGVLLAQRALDRPFTRAVRWGILLSTAGMLVPIWWMATSIHERTVVDTNGTSVRMYQGHGIGDPDGNGMLLTHWSTTGGDFRVPHFFGLHAIHALLLTAFLLQVLARRSRVLQDEVVRARLVTVAGTACTGLLALLAWQTGRGQPLIHPDAATLLALAALIVVTTGTATAVLMAGTERPDPVHPQPLEHAVHSR</sequence>
<reference evidence="3" key="1">
    <citation type="journal article" date="2019" name="Int. J. Syst. Evol. Microbiol.">
        <title>The Global Catalogue of Microorganisms (GCM) 10K type strain sequencing project: providing services to taxonomists for standard genome sequencing and annotation.</title>
        <authorList>
            <consortium name="The Broad Institute Genomics Platform"/>
            <consortium name="The Broad Institute Genome Sequencing Center for Infectious Disease"/>
            <person name="Wu L."/>
            <person name="Ma J."/>
        </authorList>
    </citation>
    <scope>NUCLEOTIDE SEQUENCE [LARGE SCALE GENOMIC DNA]</scope>
    <source>
        <strain evidence="3">CGMCC 1.9106</strain>
    </source>
</reference>
<feature type="transmembrane region" description="Helical" evidence="1">
    <location>
        <begin position="14"/>
        <end position="34"/>
    </location>
</feature>
<feature type="transmembrane region" description="Helical" evidence="1">
    <location>
        <begin position="287"/>
        <end position="310"/>
    </location>
</feature>
<keyword evidence="1" id="KW-1133">Transmembrane helix</keyword>
<evidence type="ECO:0000313" key="3">
    <source>
        <dbReference type="Proteomes" id="UP001596392"/>
    </source>
</evidence>
<name>A0ABW2GVE4_9ACTN</name>
<feature type="transmembrane region" description="Helical" evidence="1">
    <location>
        <begin position="253"/>
        <end position="275"/>
    </location>
</feature>
<evidence type="ECO:0000256" key="1">
    <source>
        <dbReference type="SAM" id="Phobius"/>
    </source>
</evidence>
<dbReference type="EMBL" id="JBHTAC010000009">
    <property type="protein sequence ID" value="MFC7243068.1"/>
    <property type="molecule type" value="Genomic_DNA"/>
</dbReference>
<gene>
    <name evidence="2" type="ORF">ACFQO7_11335</name>
</gene>
<keyword evidence="1" id="KW-0472">Membrane</keyword>
<comment type="caution">
    <text evidence="2">The sequence shown here is derived from an EMBL/GenBank/DDBJ whole genome shotgun (WGS) entry which is preliminary data.</text>
</comment>
<feature type="transmembrane region" description="Helical" evidence="1">
    <location>
        <begin position="49"/>
        <end position="66"/>
    </location>
</feature>
<evidence type="ECO:0000313" key="2">
    <source>
        <dbReference type="EMBL" id="MFC7243068.1"/>
    </source>
</evidence>
<feature type="transmembrane region" description="Helical" evidence="1">
    <location>
        <begin position="78"/>
        <end position="101"/>
    </location>
</feature>
<dbReference type="Proteomes" id="UP001596392">
    <property type="component" value="Unassembled WGS sequence"/>
</dbReference>
<keyword evidence="1" id="KW-0812">Transmembrane</keyword>
<feature type="transmembrane region" description="Helical" evidence="1">
    <location>
        <begin position="121"/>
        <end position="141"/>
    </location>
</feature>
<accession>A0ABW2GVE4</accession>
<protein>
    <submittedName>
        <fullName evidence="2">Uncharacterized protein</fullName>
    </submittedName>
</protein>
<feature type="transmembrane region" description="Helical" evidence="1">
    <location>
        <begin position="222"/>
        <end position="241"/>
    </location>
</feature>
<dbReference type="RefSeq" id="WP_376806316.1">
    <property type="nucleotide sequence ID" value="NZ_JBHTAC010000009.1"/>
</dbReference>
<proteinExistence type="predicted"/>
<keyword evidence="3" id="KW-1185">Reference proteome</keyword>
<organism evidence="2 3">
    <name type="scientific">Catellatospora aurea</name>
    <dbReference type="NCBI Taxonomy" id="1337874"/>
    <lineage>
        <taxon>Bacteria</taxon>
        <taxon>Bacillati</taxon>
        <taxon>Actinomycetota</taxon>
        <taxon>Actinomycetes</taxon>
        <taxon>Micromonosporales</taxon>
        <taxon>Micromonosporaceae</taxon>
        <taxon>Catellatospora</taxon>
    </lineage>
</organism>